<evidence type="ECO:0000313" key="3">
    <source>
        <dbReference type="Proteomes" id="UP000178091"/>
    </source>
</evidence>
<dbReference type="AlphaFoldDB" id="A0A1F4XTJ6"/>
<evidence type="ECO:0008006" key="4">
    <source>
        <dbReference type="Google" id="ProtNLM"/>
    </source>
</evidence>
<name>A0A1F4XTJ6_9BACT</name>
<feature type="transmembrane region" description="Helical" evidence="1">
    <location>
        <begin position="29"/>
        <end position="48"/>
    </location>
</feature>
<accession>A0A1F4XTJ6</accession>
<reference evidence="2 3" key="1">
    <citation type="journal article" date="2016" name="Nat. Commun.">
        <title>Thousands of microbial genomes shed light on interconnected biogeochemical processes in an aquifer system.</title>
        <authorList>
            <person name="Anantharaman K."/>
            <person name="Brown C.T."/>
            <person name="Hug L.A."/>
            <person name="Sharon I."/>
            <person name="Castelle C.J."/>
            <person name="Probst A.J."/>
            <person name="Thomas B.C."/>
            <person name="Singh A."/>
            <person name="Wilkins M.J."/>
            <person name="Karaoz U."/>
            <person name="Brodie E.L."/>
            <person name="Williams K.H."/>
            <person name="Hubbard S.S."/>
            <person name="Banfield J.F."/>
        </authorList>
    </citation>
    <scope>NUCLEOTIDE SEQUENCE [LARGE SCALE GENOMIC DNA]</scope>
</reference>
<feature type="transmembrane region" description="Helical" evidence="1">
    <location>
        <begin position="63"/>
        <end position="81"/>
    </location>
</feature>
<sequence>MSNNTKPSDQLILAEVQVLLSQMRTQLSILRAGMAIIASVMTIAFLLLTNHWVLEGQWAWADLPIKITLGLVAVLGLWRLASAERKIRRIHKLIREVEHKNKLVGEIMV</sequence>
<gene>
    <name evidence="2" type="ORF">A3F55_00020</name>
</gene>
<keyword evidence="1" id="KW-0812">Transmembrane</keyword>
<evidence type="ECO:0000313" key="2">
    <source>
        <dbReference type="EMBL" id="OGC84856.1"/>
    </source>
</evidence>
<proteinExistence type="predicted"/>
<evidence type="ECO:0000256" key="1">
    <source>
        <dbReference type="SAM" id="Phobius"/>
    </source>
</evidence>
<keyword evidence="1" id="KW-1133">Transmembrane helix</keyword>
<comment type="caution">
    <text evidence="2">The sequence shown here is derived from an EMBL/GenBank/DDBJ whole genome shotgun (WGS) entry which is preliminary data.</text>
</comment>
<dbReference type="EMBL" id="MEWW01000008">
    <property type="protein sequence ID" value="OGC84856.1"/>
    <property type="molecule type" value="Genomic_DNA"/>
</dbReference>
<protein>
    <recommendedName>
        <fullName evidence="4">DUF202 domain-containing protein</fullName>
    </recommendedName>
</protein>
<keyword evidence="1" id="KW-0472">Membrane</keyword>
<organism evidence="2 3">
    <name type="scientific">Candidatus Adlerbacteria bacterium RIFCSPHIGHO2_12_FULL_53_18</name>
    <dbReference type="NCBI Taxonomy" id="1797242"/>
    <lineage>
        <taxon>Bacteria</taxon>
        <taxon>Candidatus Adleribacteriota</taxon>
    </lineage>
</organism>
<dbReference type="Proteomes" id="UP000178091">
    <property type="component" value="Unassembled WGS sequence"/>
</dbReference>